<dbReference type="EMBL" id="QUZM01000088">
    <property type="protein sequence ID" value="RFF36708.1"/>
    <property type="molecule type" value="Genomic_DNA"/>
</dbReference>
<sequence>MLIRTAILLQQGKFQHKEQHMKWIQCAAAVSLLALSPSSVTAQSKGAAPQAVTATVWADVQPQIQAAIQTFVNKQKRYPG</sequence>
<protein>
    <submittedName>
        <fullName evidence="2">Uncharacterized protein</fullName>
    </submittedName>
</protein>
<feature type="signal peptide" evidence="1">
    <location>
        <begin position="1"/>
        <end position="42"/>
    </location>
</feature>
<gene>
    <name evidence="2" type="ORF">DZD52_20815</name>
</gene>
<dbReference type="AlphaFoldDB" id="A0A3E1KDP1"/>
<name>A0A3E1KDP1_9XANT</name>
<dbReference type="Proteomes" id="UP000259570">
    <property type="component" value="Unassembled WGS sequence"/>
</dbReference>
<organism evidence="2 3">
    <name type="scientific">Xanthomonas nasturtii</name>
    <dbReference type="NCBI Taxonomy" id="1843581"/>
    <lineage>
        <taxon>Bacteria</taxon>
        <taxon>Pseudomonadati</taxon>
        <taxon>Pseudomonadota</taxon>
        <taxon>Gammaproteobacteria</taxon>
        <taxon>Lysobacterales</taxon>
        <taxon>Lysobacteraceae</taxon>
        <taxon>Xanthomonas</taxon>
    </lineage>
</organism>
<accession>A0A3E1KDP1</accession>
<evidence type="ECO:0000256" key="1">
    <source>
        <dbReference type="SAM" id="SignalP"/>
    </source>
</evidence>
<evidence type="ECO:0000313" key="3">
    <source>
        <dbReference type="Proteomes" id="UP000259570"/>
    </source>
</evidence>
<feature type="chain" id="PRO_5017648645" evidence="1">
    <location>
        <begin position="43"/>
        <end position="80"/>
    </location>
</feature>
<proteinExistence type="predicted"/>
<evidence type="ECO:0000313" key="2">
    <source>
        <dbReference type="EMBL" id="RFF36708.1"/>
    </source>
</evidence>
<keyword evidence="1" id="KW-0732">Signal</keyword>
<comment type="caution">
    <text evidence="2">The sequence shown here is derived from an EMBL/GenBank/DDBJ whole genome shotgun (WGS) entry which is preliminary data.</text>
</comment>
<reference evidence="2 3" key="1">
    <citation type="submission" date="2018-08" db="EMBL/GenBank/DDBJ databases">
        <title>Genome sequencing of X. nasturtii WHRI 8984.</title>
        <authorList>
            <person name="Studholme D.J."/>
            <person name="Mchugh J."/>
            <person name="Vicente J."/>
        </authorList>
    </citation>
    <scope>NUCLEOTIDE SEQUENCE [LARGE SCALE GENOMIC DNA]</scope>
    <source>
        <strain evidence="2 3">WHRI 8984</strain>
    </source>
</reference>